<evidence type="ECO:0008006" key="3">
    <source>
        <dbReference type="Google" id="ProtNLM"/>
    </source>
</evidence>
<dbReference type="AlphaFoldDB" id="A0A975IX61"/>
<accession>A0A975IX61</accession>
<dbReference type="EMBL" id="CP073078">
    <property type="protein sequence ID" value="QUD90797.1"/>
    <property type="molecule type" value="Genomic_DNA"/>
</dbReference>
<sequence>MPVPRYVILKFDPVNARSGPSDDHRLLWTYHVRGLPVQVVAETKDWRRICDPDGGLSWVHKRTTDGRRSVMNTSGGAVPILSAAHDNAAVVAYLAPRAIAPLDRCQGDWCKIKMGGAAGWTRAAQVWGTAPAPQCR</sequence>
<proteinExistence type="predicted"/>
<dbReference type="Gene3D" id="2.30.30.40">
    <property type="entry name" value="SH3 Domains"/>
    <property type="match status" value="1"/>
</dbReference>
<keyword evidence="2" id="KW-1185">Reference proteome</keyword>
<name>A0A975IX61_9CAUL</name>
<protein>
    <recommendedName>
        <fullName evidence="3">SH3 domain-containing protein</fullName>
    </recommendedName>
</protein>
<gene>
    <name evidence="1" type="ORF">KCG34_15790</name>
</gene>
<reference evidence="1" key="1">
    <citation type="submission" date="2021-04" db="EMBL/GenBank/DDBJ databases">
        <title>The complete genome sequence of Caulobacter sp. S6.</title>
        <authorList>
            <person name="Tang Y."/>
            <person name="Ouyang W."/>
            <person name="Liu Q."/>
            <person name="Huang B."/>
            <person name="Guo Z."/>
            <person name="Lei P."/>
        </authorList>
    </citation>
    <scope>NUCLEOTIDE SEQUENCE</scope>
    <source>
        <strain evidence="1">S6</strain>
    </source>
</reference>
<dbReference type="Proteomes" id="UP000676409">
    <property type="component" value="Chromosome"/>
</dbReference>
<organism evidence="1 2">
    <name type="scientific">Phenylobacterium montanum</name>
    <dbReference type="NCBI Taxonomy" id="2823693"/>
    <lineage>
        <taxon>Bacteria</taxon>
        <taxon>Pseudomonadati</taxon>
        <taxon>Pseudomonadota</taxon>
        <taxon>Alphaproteobacteria</taxon>
        <taxon>Caulobacterales</taxon>
        <taxon>Caulobacteraceae</taxon>
        <taxon>Phenylobacterium</taxon>
    </lineage>
</organism>
<evidence type="ECO:0000313" key="1">
    <source>
        <dbReference type="EMBL" id="QUD90797.1"/>
    </source>
</evidence>
<dbReference type="InterPro" id="IPR010466">
    <property type="entry name" value="DUF1058"/>
</dbReference>
<dbReference type="Pfam" id="PF06347">
    <property type="entry name" value="SH3_4"/>
    <property type="match status" value="2"/>
</dbReference>
<dbReference type="KEGG" id="caul:KCG34_15790"/>
<evidence type="ECO:0000313" key="2">
    <source>
        <dbReference type="Proteomes" id="UP000676409"/>
    </source>
</evidence>